<evidence type="ECO:0000256" key="2">
    <source>
        <dbReference type="ARBA" id="ARBA00023239"/>
    </source>
</evidence>
<dbReference type="Pfam" id="PF01168">
    <property type="entry name" value="Ala_racemase_N"/>
    <property type="match status" value="1"/>
</dbReference>
<dbReference type="Gene3D" id="3.20.20.10">
    <property type="entry name" value="Alanine racemase"/>
    <property type="match status" value="1"/>
</dbReference>
<keyword evidence="6" id="KW-1185">Reference proteome</keyword>
<feature type="compositionally biased region" description="Basic residues" evidence="3">
    <location>
        <begin position="44"/>
        <end position="56"/>
    </location>
</feature>
<evidence type="ECO:0000256" key="1">
    <source>
        <dbReference type="ARBA" id="ARBA00005323"/>
    </source>
</evidence>
<dbReference type="InterPro" id="IPR051466">
    <property type="entry name" value="D-amino_acid_metab_enzyme"/>
</dbReference>
<dbReference type="InterPro" id="IPR001608">
    <property type="entry name" value="Ala_racemase_N"/>
</dbReference>
<dbReference type="PANTHER" id="PTHR28004:SF8">
    <property type="entry name" value="D-SERINE DEAMINASE"/>
    <property type="match status" value="1"/>
</dbReference>
<proteinExistence type="inferred from homology"/>
<dbReference type="EC" id="5.1.1.1" evidence="5"/>
<gene>
    <name evidence="5" type="ORF">KGA66_12055</name>
</gene>
<sequence length="536" mass="57031">MRPAGSRGARPAAGCSSRGGRLDRDAVRPVACRGPGLPLGRPGHQGRGRRPAHGRKRPDDRAAAARPAVPADRRPARGPRRTRLGRLGIPQSRAASCDIRDHVAYAATGRCPGRRGAVDAAALGALAAERIDWRFKGFPARFDGLTVGELIAAEPPVAEFGTPLLTLDGPALTHNLASMARYCAAHGVDLAPHGKTTMAPQLFARQLDAGAWGITAATIAHVRAYRAFGVETIVLANQLIDADALGWVAGELRRAPRLRLLCFADSLAGVALMQAALSAAEAPRPLEVVIDLGAPGGRTGCRTADEAEAVARAVHAADRLRLVGAGGFEGALAPDREPRSIERIREYLRSLRELVIRIDDAGLFDETDEIIATAGGSAYFDDVVEILAGAWEASRPVRTVLRSGAYITHDDGHYRRLTPMGDGLRAALSIRSRVVSAPEPGLVLLDFGKRDAPMDLGLPEPHSVQRADGSVEVLAHCTVSALADQHAFLRYGGDTVFRIGEIVSCGISHPCTAFDKWQLIPVVEDGHVVDVVRTFF</sequence>
<comment type="caution">
    <text evidence="5">The sequence shown here is derived from an EMBL/GenBank/DDBJ whole genome shotgun (WGS) entry which is preliminary data.</text>
</comment>
<accession>A0A8J8BD74</accession>
<dbReference type="GO" id="GO:0016829">
    <property type="term" value="F:lyase activity"/>
    <property type="evidence" value="ECO:0007669"/>
    <property type="project" value="UniProtKB-KW"/>
</dbReference>
<dbReference type="Proteomes" id="UP000677913">
    <property type="component" value="Unassembled WGS sequence"/>
</dbReference>
<dbReference type="GO" id="GO:0008784">
    <property type="term" value="F:alanine racemase activity"/>
    <property type="evidence" value="ECO:0007669"/>
    <property type="project" value="UniProtKB-EC"/>
</dbReference>
<organism evidence="5 6">
    <name type="scientific">Actinocrinis puniceicyclus</name>
    <dbReference type="NCBI Taxonomy" id="977794"/>
    <lineage>
        <taxon>Bacteria</taxon>
        <taxon>Bacillati</taxon>
        <taxon>Actinomycetota</taxon>
        <taxon>Actinomycetes</taxon>
        <taxon>Catenulisporales</taxon>
        <taxon>Actinospicaceae</taxon>
        <taxon>Actinocrinis</taxon>
    </lineage>
</organism>
<feature type="compositionally biased region" description="Low complexity" evidence="3">
    <location>
        <begin position="33"/>
        <end position="42"/>
    </location>
</feature>
<feature type="region of interest" description="Disordered" evidence="3">
    <location>
        <begin position="1"/>
        <end position="84"/>
    </location>
</feature>
<dbReference type="PANTHER" id="PTHR28004">
    <property type="entry name" value="ZGC:162816-RELATED"/>
    <property type="match status" value="1"/>
</dbReference>
<evidence type="ECO:0000256" key="3">
    <source>
        <dbReference type="SAM" id="MobiDB-lite"/>
    </source>
</evidence>
<dbReference type="EMBL" id="JAGSXH010000034">
    <property type="protein sequence ID" value="MBS2963786.1"/>
    <property type="molecule type" value="Genomic_DNA"/>
</dbReference>
<feature type="compositionally biased region" description="Low complexity" evidence="3">
    <location>
        <begin position="1"/>
        <end position="19"/>
    </location>
</feature>
<evidence type="ECO:0000313" key="6">
    <source>
        <dbReference type="Proteomes" id="UP000677913"/>
    </source>
</evidence>
<dbReference type="InterPro" id="IPR042208">
    <property type="entry name" value="D-ser_dehydrat-like_sf"/>
</dbReference>
<keyword evidence="5" id="KW-0413">Isomerase</keyword>
<name>A0A8J8BD74_9ACTN</name>
<reference evidence="5" key="1">
    <citation type="submission" date="2021-04" db="EMBL/GenBank/DDBJ databases">
        <title>Genome based classification of Actinospica acidithermotolerans sp. nov., an actinobacterium isolated from an Indonesian hot spring.</title>
        <authorList>
            <person name="Kusuma A.B."/>
            <person name="Putra K.E."/>
            <person name="Nafisah S."/>
            <person name="Loh J."/>
            <person name="Nouioui I."/>
            <person name="Goodfellow M."/>
        </authorList>
    </citation>
    <scope>NUCLEOTIDE SEQUENCE</scope>
    <source>
        <strain evidence="5">DSM 45618</strain>
    </source>
</reference>
<dbReference type="InterPro" id="IPR026956">
    <property type="entry name" value="D-ser_dehydrat-like_dom"/>
</dbReference>
<evidence type="ECO:0000259" key="4">
    <source>
        <dbReference type="SMART" id="SM01119"/>
    </source>
</evidence>
<dbReference type="InterPro" id="IPR029066">
    <property type="entry name" value="PLP-binding_barrel"/>
</dbReference>
<feature type="domain" description="D-serine dehydratase-like" evidence="4">
    <location>
        <begin position="427"/>
        <end position="524"/>
    </location>
</feature>
<dbReference type="SMART" id="SM01119">
    <property type="entry name" value="D-ser_dehydrat"/>
    <property type="match status" value="1"/>
</dbReference>
<dbReference type="Pfam" id="PF14031">
    <property type="entry name" value="D-ser_dehydrat"/>
    <property type="match status" value="1"/>
</dbReference>
<dbReference type="AlphaFoldDB" id="A0A8J8BD74"/>
<comment type="similarity">
    <text evidence="1">Belongs to the DSD1 family.</text>
</comment>
<protein>
    <submittedName>
        <fullName evidence="5">Alanine racemase</fullName>
        <ecNumber evidence="5">5.1.1.1</ecNumber>
    </submittedName>
</protein>
<evidence type="ECO:0000313" key="5">
    <source>
        <dbReference type="EMBL" id="MBS2963786.1"/>
    </source>
</evidence>
<keyword evidence="2" id="KW-0456">Lyase</keyword>
<dbReference type="SUPFAM" id="SSF51419">
    <property type="entry name" value="PLP-binding barrel"/>
    <property type="match status" value="1"/>
</dbReference>
<dbReference type="Gene3D" id="2.40.37.20">
    <property type="entry name" value="D-serine dehydratase-like domain"/>
    <property type="match status" value="1"/>
</dbReference>